<reference evidence="1" key="1">
    <citation type="journal article" date="2020" name="Stud. Mycol.">
        <title>101 Dothideomycetes genomes: a test case for predicting lifestyles and emergence of pathogens.</title>
        <authorList>
            <person name="Haridas S."/>
            <person name="Albert R."/>
            <person name="Binder M."/>
            <person name="Bloem J."/>
            <person name="Labutti K."/>
            <person name="Salamov A."/>
            <person name="Andreopoulos B."/>
            <person name="Baker S."/>
            <person name="Barry K."/>
            <person name="Bills G."/>
            <person name="Bluhm B."/>
            <person name="Cannon C."/>
            <person name="Castanera R."/>
            <person name="Culley D."/>
            <person name="Daum C."/>
            <person name="Ezra D."/>
            <person name="Gonzalez J."/>
            <person name="Henrissat B."/>
            <person name="Kuo A."/>
            <person name="Liang C."/>
            <person name="Lipzen A."/>
            <person name="Lutzoni F."/>
            <person name="Magnuson J."/>
            <person name="Mondo S."/>
            <person name="Nolan M."/>
            <person name="Ohm R."/>
            <person name="Pangilinan J."/>
            <person name="Park H.-J."/>
            <person name="Ramirez L."/>
            <person name="Alfaro M."/>
            <person name="Sun H."/>
            <person name="Tritt A."/>
            <person name="Yoshinaga Y."/>
            <person name="Zwiers L.-H."/>
            <person name="Turgeon B."/>
            <person name="Goodwin S."/>
            <person name="Spatafora J."/>
            <person name="Crous P."/>
            <person name="Grigoriev I."/>
        </authorList>
    </citation>
    <scope>NUCLEOTIDE SEQUENCE</scope>
    <source>
        <strain evidence="1">CBS 109.77</strain>
    </source>
</reference>
<gene>
    <name evidence="1" type="ORF">K505DRAFT_43132</name>
</gene>
<protein>
    <submittedName>
        <fullName evidence="1">Uncharacterized protein</fullName>
    </submittedName>
</protein>
<keyword evidence="2" id="KW-1185">Reference proteome</keyword>
<proteinExistence type="predicted"/>
<name>A0A6A6XXN2_9PLEO</name>
<organism evidence="1 2">
    <name type="scientific">Melanomma pulvis-pyrius CBS 109.77</name>
    <dbReference type="NCBI Taxonomy" id="1314802"/>
    <lineage>
        <taxon>Eukaryota</taxon>
        <taxon>Fungi</taxon>
        <taxon>Dikarya</taxon>
        <taxon>Ascomycota</taxon>
        <taxon>Pezizomycotina</taxon>
        <taxon>Dothideomycetes</taxon>
        <taxon>Pleosporomycetidae</taxon>
        <taxon>Pleosporales</taxon>
        <taxon>Melanommataceae</taxon>
        <taxon>Melanomma</taxon>
    </lineage>
</organism>
<dbReference type="OrthoDB" id="3788755at2759"/>
<evidence type="ECO:0000313" key="1">
    <source>
        <dbReference type="EMBL" id="KAF2801028.1"/>
    </source>
</evidence>
<dbReference type="Proteomes" id="UP000799757">
    <property type="component" value="Unassembled WGS sequence"/>
</dbReference>
<dbReference type="EMBL" id="MU001739">
    <property type="protein sequence ID" value="KAF2801028.1"/>
    <property type="molecule type" value="Genomic_DNA"/>
</dbReference>
<dbReference type="AlphaFoldDB" id="A0A6A6XXN2"/>
<sequence>MCYTEDVFHRPCRHWGRERFVGGPCCRSRIVNGRHTGCGYAEKIGSVNSNELCSNCKFRQARGGGWKPFANVSNDGWARVEEKIRQRSLGSEDFLYVQSGECASSTSKLHTYHTCRYAYSSVQRQAMVRLLGEMVAVSLLRLK</sequence>
<evidence type="ECO:0000313" key="2">
    <source>
        <dbReference type="Proteomes" id="UP000799757"/>
    </source>
</evidence>
<accession>A0A6A6XXN2</accession>